<feature type="transmembrane region" description="Helical" evidence="2">
    <location>
        <begin position="464"/>
        <end position="487"/>
    </location>
</feature>
<organism evidence="4 5">
    <name type="scientific">Solimonas aquatica</name>
    <dbReference type="NCBI Taxonomy" id="489703"/>
    <lineage>
        <taxon>Bacteria</taxon>
        <taxon>Pseudomonadati</taxon>
        <taxon>Pseudomonadota</taxon>
        <taxon>Gammaproteobacteria</taxon>
        <taxon>Nevskiales</taxon>
        <taxon>Nevskiaceae</taxon>
        <taxon>Solimonas</taxon>
    </lineage>
</organism>
<gene>
    <name evidence="4" type="ORF">SAMN04488038_10827</name>
</gene>
<sequence>QASGTSATLTSVHFVDDQHGWAVGNGGTILATADGGLSWKRVRLLKHTLSPAPWFWLLSLAIVILALAIAGKPPERDALQQIGSSDKPRAGLADDRLQTAPRVLALSRLLRNRGTSPPLVIAIDGEWGTGKSTLMRMLETDLRCYGARCAWFNAWHHQNDEHLLAALLDTLRREITPRTPVYWLKLFALRLRRYRWRAMPSLLALALLAGFWAQLLSADRSASASRLEGLADAAACLTVGTACATVAAPESTSTTHLNLRRRVAQISRTHERSVLYLALLLSALPALWGLLGTLSPFPNPAVLKAAAGMMKMRAAEKETSYRYRFAGDFRDVTTALLPYRLYLFIDDLDRCDSKSTASLLEAVNFLCESGEVVVVLGIARETVECNLGLAYSELAAEMARDGETPQKRRDFAERFLRKLVNLRVQVPELDSRGTAAMLTEQRPARTEYEWRLVPGYLRWLDRMLLPALGLFFVLIFMACAGTLGFYLGQGERTPQTRSPDFAVQTPTSSGAAANSAAPATARPEATQKNDQPPPGTSYLEPGDPGHVPAAVWMLLGALGLVLGLRLIWTWRTRFNSSDPRDLHWSLEAWSPLLRLTQTSPREIRRFQNRLRHLVATLNAPEQIPALPESPGPFVEAWYRRVLNEQEAAQLRGEVDGMPGSLITAMLAMFAAAQTHAVWPAVLAASLQWLTGEPKLAEIADEPLSEQKRREFHYAAVRLDLERLQWNEPIPTKPEDRSQVLQRYADALFDAVQEHQQKAGESNLERFSLNRLTGAGPGFGGNPWEKLLKQYELLYGKPRLRKA</sequence>
<evidence type="ECO:0000259" key="3">
    <source>
        <dbReference type="Pfam" id="PF07693"/>
    </source>
</evidence>
<dbReference type="PANTHER" id="PTHR22674:SF6">
    <property type="entry name" value="NTPASE KAP FAMILY P-LOOP DOMAIN-CONTAINING PROTEIN 1"/>
    <property type="match status" value="1"/>
</dbReference>
<feature type="transmembrane region" description="Helical" evidence="2">
    <location>
        <begin position="54"/>
        <end position="71"/>
    </location>
</feature>
<feature type="compositionally biased region" description="Low complexity" evidence="1">
    <location>
        <begin position="505"/>
        <end position="526"/>
    </location>
</feature>
<accession>A0A1H9H546</accession>
<dbReference type="Gene3D" id="3.40.50.300">
    <property type="entry name" value="P-loop containing nucleotide triphosphate hydrolases"/>
    <property type="match status" value="1"/>
</dbReference>
<evidence type="ECO:0000313" key="5">
    <source>
        <dbReference type="Proteomes" id="UP000199233"/>
    </source>
</evidence>
<evidence type="ECO:0000256" key="1">
    <source>
        <dbReference type="SAM" id="MobiDB-lite"/>
    </source>
</evidence>
<feature type="transmembrane region" description="Helical" evidence="2">
    <location>
        <begin position="274"/>
        <end position="294"/>
    </location>
</feature>
<dbReference type="STRING" id="489703.SAMN04488038_10827"/>
<dbReference type="SUPFAM" id="SSF110296">
    <property type="entry name" value="Oligoxyloglucan reducing end-specific cellobiohydrolase"/>
    <property type="match status" value="1"/>
</dbReference>
<feature type="non-terminal residue" evidence="4">
    <location>
        <position position="1"/>
    </location>
</feature>
<dbReference type="EMBL" id="FOFS01000008">
    <property type="protein sequence ID" value="SEQ57456.1"/>
    <property type="molecule type" value="Genomic_DNA"/>
</dbReference>
<keyword evidence="2" id="KW-0472">Membrane</keyword>
<dbReference type="Proteomes" id="UP000199233">
    <property type="component" value="Unassembled WGS sequence"/>
</dbReference>
<feature type="transmembrane region" description="Helical" evidence="2">
    <location>
        <begin position="549"/>
        <end position="568"/>
    </location>
</feature>
<name>A0A1H9H546_9GAMM</name>
<keyword evidence="2" id="KW-1133">Transmembrane helix</keyword>
<dbReference type="AlphaFoldDB" id="A0A1H9H546"/>
<feature type="transmembrane region" description="Helical" evidence="2">
    <location>
        <begin position="194"/>
        <end position="213"/>
    </location>
</feature>
<dbReference type="PANTHER" id="PTHR22674">
    <property type="entry name" value="NTPASE, KAP FAMILY P-LOOP DOMAIN-CONTAINING 1"/>
    <property type="match status" value="1"/>
</dbReference>
<dbReference type="InterPro" id="IPR027417">
    <property type="entry name" value="P-loop_NTPase"/>
</dbReference>
<dbReference type="SUPFAM" id="SSF52540">
    <property type="entry name" value="P-loop containing nucleoside triphosphate hydrolases"/>
    <property type="match status" value="1"/>
</dbReference>
<feature type="region of interest" description="Disordered" evidence="1">
    <location>
        <begin position="495"/>
        <end position="542"/>
    </location>
</feature>
<dbReference type="InterPro" id="IPR052754">
    <property type="entry name" value="NTPase_KAP_P-loop"/>
</dbReference>
<evidence type="ECO:0000313" key="4">
    <source>
        <dbReference type="EMBL" id="SEQ57456.1"/>
    </source>
</evidence>
<proteinExistence type="predicted"/>
<evidence type="ECO:0000256" key="2">
    <source>
        <dbReference type="SAM" id="Phobius"/>
    </source>
</evidence>
<dbReference type="Pfam" id="PF07693">
    <property type="entry name" value="KAP_NTPase"/>
    <property type="match status" value="1"/>
</dbReference>
<feature type="domain" description="KAP NTPase" evidence="3">
    <location>
        <begin position="106"/>
        <end position="613"/>
    </location>
</feature>
<dbReference type="RefSeq" id="WP_177188947.1">
    <property type="nucleotide sequence ID" value="NZ_FOFS01000008.1"/>
</dbReference>
<keyword evidence="5" id="KW-1185">Reference proteome</keyword>
<protein>
    <submittedName>
        <fullName evidence="4">KAP family P-loop domain-containing protein</fullName>
    </submittedName>
</protein>
<reference evidence="4 5" key="1">
    <citation type="submission" date="2016-10" db="EMBL/GenBank/DDBJ databases">
        <authorList>
            <person name="de Groot N.N."/>
        </authorList>
    </citation>
    <scope>NUCLEOTIDE SEQUENCE [LARGE SCALE GENOMIC DNA]</scope>
    <source>
        <strain evidence="4 5">DSM 25927</strain>
    </source>
</reference>
<dbReference type="InterPro" id="IPR011646">
    <property type="entry name" value="KAP_P-loop"/>
</dbReference>
<keyword evidence="2" id="KW-0812">Transmembrane</keyword>